<dbReference type="Proteomes" id="UP000663069">
    <property type="component" value="Chromosome"/>
</dbReference>
<dbReference type="PROSITE" id="PS50943">
    <property type="entry name" value="HTH_CROC1"/>
    <property type="match status" value="1"/>
</dbReference>
<accession>A0ABX6UYN2</accession>
<dbReference type="Pfam" id="PF01381">
    <property type="entry name" value="HTH_3"/>
    <property type="match status" value="1"/>
</dbReference>
<sequence>MKKQWNEYVRDKMNQSRKKQEDIAEAMGKTQGAIGHWLTGRRTPNFNDVAKMLEVTGEEKVILNSDGTLEPFDENIAPATLQKTYSYPLLSAIQAGTFTETCDYTFSDGYEYLESNIDTEGEGFFLEIKGQSMENKFSEGDLVLIDTGLYPHPGQFVAAVNGNGEATFKQYKELGEISESSGMPHFELVPLNPVFPTLSTLKQDIRIIGVAVEHRRYL</sequence>
<reference evidence="2 3" key="1">
    <citation type="submission" date="2020-10" db="EMBL/GenBank/DDBJ databases">
        <title>Genome Sequencing of Rodentibacter spp. strain DSM111151.</title>
        <authorList>
            <person name="Benga L."/>
            <person name="Lautwein T."/>
        </authorList>
    </citation>
    <scope>NUCLEOTIDE SEQUENCE [LARGE SCALE GENOMIC DNA]</scope>
    <source>
        <strain evidence="2 3">DSM 111151</strain>
    </source>
</reference>
<dbReference type="InterPro" id="IPR039418">
    <property type="entry name" value="LexA-like"/>
</dbReference>
<dbReference type="PANTHER" id="PTHR33516:SF2">
    <property type="entry name" value="LEXA REPRESSOR-RELATED"/>
    <property type="match status" value="1"/>
</dbReference>
<gene>
    <name evidence="2" type="ORF">IHV77_09810</name>
</gene>
<evidence type="ECO:0000313" key="3">
    <source>
        <dbReference type="Proteomes" id="UP000663069"/>
    </source>
</evidence>
<dbReference type="InterPro" id="IPR010982">
    <property type="entry name" value="Lambda_DNA-bd_dom_sf"/>
</dbReference>
<dbReference type="InterPro" id="IPR001387">
    <property type="entry name" value="Cro/C1-type_HTH"/>
</dbReference>
<keyword evidence="3" id="KW-1185">Reference proteome</keyword>
<evidence type="ECO:0000259" key="1">
    <source>
        <dbReference type="PROSITE" id="PS50943"/>
    </source>
</evidence>
<dbReference type="RefSeq" id="WP_194811778.1">
    <property type="nucleotide sequence ID" value="NZ_CP063056.1"/>
</dbReference>
<evidence type="ECO:0000313" key="2">
    <source>
        <dbReference type="EMBL" id="QPB42196.1"/>
    </source>
</evidence>
<dbReference type="PANTHER" id="PTHR33516">
    <property type="entry name" value="LEXA REPRESSOR"/>
    <property type="match status" value="1"/>
</dbReference>
<organism evidence="2 3">
    <name type="scientific">Rodentibacter haemolyticus</name>
    <dbReference type="NCBI Taxonomy" id="2778911"/>
    <lineage>
        <taxon>Bacteria</taxon>
        <taxon>Pseudomonadati</taxon>
        <taxon>Pseudomonadota</taxon>
        <taxon>Gammaproteobacteria</taxon>
        <taxon>Pasteurellales</taxon>
        <taxon>Pasteurellaceae</taxon>
        <taxon>Rodentibacter</taxon>
    </lineage>
</organism>
<feature type="domain" description="HTH cro/C1-type" evidence="1">
    <location>
        <begin position="9"/>
        <end position="63"/>
    </location>
</feature>
<dbReference type="CDD" id="cd00093">
    <property type="entry name" value="HTH_XRE"/>
    <property type="match status" value="1"/>
</dbReference>
<dbReference type="Gene3D" id="2.10.109.10">
    <property type="entry name" value="Umud Fragment, subunit A"/>
    <property type="match status" value="1"/>
</dbReference>
<name>A0ABX6UYN2_9PAST</name>
<protein>
    <submittedName>
        <fullName evidence="2">Helix-turn-helix domain-containing protein</fullName>
    </submittedName>
</protein>
<dbReference type="Gene3D" id="1.10.260.40">
    <property type="entry name" value="lambda repressor-like DNA-binding domains"/>
    <property type="match status" value="1"/>
</dbReference>
<dbReference type="SMART" id="SM00530">
    <property type="entry name" value="HTH_XRE"/>
    <property type="match status" value="1"/>
</dbReference>
<dbReference type="InterPro" id="IPR015927">
    <property type="entry name" value="Peptidase_S24_S26A/B/C"/>
</dbReference>
<proteinExistence type="predicted"/>
<dbReference type="CDD" id="cd06529">
    <property type="entry name" value="S24_LexA-like"/>
    <property type="match status" value="1"/>
</dbReference>
<dbReference type="InterPro" id="IPR036286">
    <property type="entry name" value="LexA/Signal_pep-like_sf"/>
</dbReference>
<dbReference type="InterPro" id="IPR050077">
    <property type="entry name" value="LexA_repressor"/>
</dbReference>
<dbReference type="Pfam" id="PF00717">
    <property type="entry name" value="Peptidase_S24"/>
    <property type="match status" value="1"/>
</dbReference>
<dbReference type="EMBL" id="CP063056">
    <property type="protein sequence ID" value="QPB42196.1"/>
    <property type="molecule type" value="Genomic_DNA"/>
</dbReference>
<dbReference type="SUPFAM" id="SSF51306">
    <property type="entry name" value="LexA/Signal peptidase"/>
    <property type="match status" value="1"/>
</dbReference>
<dbReference type="SUPFAM" id="SSF47413">
    <property type="entry name" value="lambda repressor-like DNA-binding domains"/>
    <property type="match status" value="1"/>
</dbReference>